<evidence type="ECO:0000313" key="3">
    <source>
        <dbReference type="Proteomes" id="UP001614216"/>
    </source>
</evidence>
<feature type="compositionally biased region" description="Basic and acidic residues" evidence="1">
    <location>
        <begin position="1"/>
        <end position="12"/>
    </location>
</feature>
<dbReference type="Proteomes" id="UP001614216">
    <property type="component" value="Unassembled WGS sequence"/>
</dbReference>
<dbReference type="EMBL" id="JBITRD010000011">
    <property type="protein sequence ID" value="MFI7845669.1"/>
    <property type="molecule type" value="Genomic_DNA"/>
</dbReference>
<keyword evidence="3" id="KW-1185">Reference proteome</keyword>
<accession>A0ABW8B0I1</accession>
<proteinExistence type="predicted"/>
<reference evidence="2 3" key="1">
    <citation type="submission" date="2024-08" db="EMBL/GenBank/DDBJ databases">
        <authorList>
            <person name="Vancuren S.J."/>
            <person name="Allen-Vercoe E."/>
        </authorList>
    </citation>
    <scope>NUCLEOTIDE SEQUENCE [LARGE SCALE GENOMIC DNA]</scope>
    <source>
        <strain evidence="2 3">16-6-I_42_FAA</strain>
    </source>
</reference>
<comment type="caution">
    <text evidence="2">The sequence shown here is derived from an EMBL/GenBank/DDBJ whole genome shotgun (WGS) entry which is preliminary data.</text>
</comment>
<evidence type="ECO:0000256" key="1">
    <source>
        <dbReference type="SAM" id="MobiDB-lite"/>
    </source>
</evidence>
<feature type="region of interest" description="Disordered" evidence="1">
    <location>
        <begin position="1"/>
        <end position="33"/>
    </location>
</feature>
<protein>
    <submittedName>
        <fullName evidence="2">Uncharacterized protein</fullName>
    </submittedName>
</protein>
<dbReference type="RefSeq" id="WP_396569872.1">
    <property type="nucleotide sequence ID" value="NZ_JBITRD010000011.1"/>
</dbReference>
<feature type="compositionally biased region" description="Basic and acidic residues" evidence="1">
    <location>
        <begin position="19"/>
        <end position="29"/>
    </location>
</feature>
<name>A0ABW8B0I1_9FIRM</name>
<gene>
    <name evidence="2" type="ORF">ACIF0M_08950</name>
</gene>
<organism evidence="2 3">
    <name type="scientific">Dorea amylophila</name>
    <dbReference type="NCBI Taxonomy" id="2981789"/>
    <lineage>
        <taxon>Bacteria</taxon>
        <taxon>Bacillati</taxon>
        <taxon>Bacillota</taxon>
        <taxon>Clostridia</taxon>
        <taxon>Lachnospirales</taxon>
        <taxon>Lachnospiraceae</taxon>
        <taxon>Dorea</taxon>
    </lineage>
</organism>
<evidence type="ECO:0000313" key="2">
    <source>
        <dbReference type="EMBL" id="MFI7845669.1"/>
    </source>
</evidence>
<sequence length="158" mass="17708">MTKKRTDGGHEIPEEDLREMEQEEGREMPDGVESQTGYCRFCGQDGMVHTLTGWSQEDVDEAVTCKCECDAAKKYAESKERVQKAKSRITELFGSTAERPIDQDVVTVMLNVVDAIEAKHMKGITIDVGQGVKAKVSKMAKESIKVERSETSKKIYEE</sequence>